<keyword evidence="4" id="KW-0456">Lyase</keyword>
<dbReference type="InterPro" id="IPR011057">
    <property type="entry name" value="Mss4-like_sf"/>
</dbReference>
<evidence type="ECO:0000256" key="3">
    <source>
        <dbReference type="ARBA" id="ARBA00022833"/>
    </source>
</evidence>
<accession>A0ABN4H1Z2</accession>
<evidence type="ECO:0000259" key="5">
    <source>
        <dbReference type="PROSITE" id="PS51891"/>
    </source>
</evidence>
<keyword evidence="7" id="KW-1185">Reference proteome</keyword>
<dbReference type="InterPro" id="IPR006913">
    <property type="entry name" value="CENP-V/GFA"/>
</dbReference>
<dbReference type="SUPFAM" id="SSF51316">
    <property type="entry name" value="Mss4-like"/>
    <property type="match status" value="1"/>
</dbReference>
<evidence type="ECO:0000313" key="6">
    <source>
        <dbReference type="EMBL" id="AKN88390.1"/>
    </source>
</evidence>
<organism evidence="6 7">
    <name type="scientific">Francisella orientalis</name>
    <dbReference type="NCBI Taxonomy" id="299583"/>
    <lineage>
        <taxon>Bacteria</taxon>
        <taxon>Pseudomonadati</taxon>
        <taxon>Pseudomonadota</taxon>
        <taxon>Gammaproteobacteria</taxon>
        <taxon>Thiotrichales</taxon>
        <taxon>Francisellaceae</taxon>
        <taxon>Francisella</taxon>
    </lineage>
</organism>
<gene>
    <name evidence="6" type="ORF">FNO190_0590</name>
</gene>
<feature type="domain" description="CENP-V/GFA" evidence="5">
    <location>
        <begin position="19"/>
        <end position="135"/>
    </location>
</feature>
<name>A0ABN4H1Z2_9GAMM</name>
<keyword evidence="2" id="KW-0479">Metal-binding</keyword>
<dbReference type="RefSeq" id="WP_234393492.1">
    <property type="nucleotide sequence ID" value="NZ_CP011923.2"/>
</dbReference>
<dbReference type="Proteomes" id="UP000035930">
    <property type="component" value="Chromosome"/>
</dbReference>
<evidence type="ECO:0000313" key="7">
    <source>
        <dbReference type="Proteomes" id="UP000035930"/>
    </source>
</evidence>
<protein>
    <recommendedName>
        <fullName evidence="5">CENP-V/GFA domain-containing protein</fullName>
    </recommendedName>
</protein>
<dbReference type="EMBL" id="CP011923">
    <property type="protein sequence ID" value="AKN88390.1"/>
    <property type="molecule type" value="Genomic_DNA"/>
</dbReference>
<dbReference type="PROSITE" id="PS51891">
    <property type="entry name" value="CENP_V_GFA"/>
    <property type="match status" value="1"/>
</dbReference>
<dbReference type="PANTHER" id="PTHR33337">
    <property type="entry name" value="GFA DOMAIN-CONTAINING PROTEIN"/>
    <property type="match status" value="1"/>
</dbReference>
<dbReference type="Gene3D" id="3.90.1590.10">
    <property type="entry name" value="glutathione-dependent formaldehyde- activating enzyme (gfa)"/>
    <property type="match status" value="1"/>
</dbReference>
<keyword evidence="3" id="KW-0862">Zinc</keyword>
<evidence type="ECO:0000256" key="1">
    <source>
        <dbReference type="ARBA" id="ARBA00005495"/>
    </source>
</evidence>
<sequence>MHIEYNFRSDNLIEVNMSFKDSCLCNSVQFEINGSFENFFLCHYEHCRKDTGSAHAANLFSSNTKLNWQSGQEFVKKYKLSASHHTKSFCSECGSALPFEQSEFNLVVVPAGSLDDKVDIKPTANIFMASKANWDENLASAHSFDAFPAP</sequence>
<evidence type="ECO:0000256" key="2">
    <source>
        <dbReference type="ARBA" id="ARBA00022723"/>
    </source>
</evidence>
<proteinExistence type="inferred from homology"/>
<evidence type="ECO:0000256" key="4">
    <source>
        <dbReference type="ARBA" id="ARBA00023239"/>
    </source>
</evidence>
<comment type="similarity">
    <text evidence="1">Belongs to the Gfa family.</text>
</comment>
<dbReference type="PANTHER" id="PTHR33337:SF40">
    <property type="entry name" value="CENP-V_GFA DOMAIN-CONTAINING PROTEIN-RELATED"/>
    <property type="match status" value="1"/>
</dbReference>
<reference evidence="6" key="1">
    <citation type="submission" date="2017-08" db="EMBL/GenBank/DDBJ databases">
        <title>Complete Genome Sequence of Francisella noatunensis subsp. orientalis strain FNO190.</title>
        <authorList>
            <person name="Pereira F.L."/>
            <person name="Goncalves L.A."/>
            <person name="Guilherme T.C."/>
            <person name="Soares S.C."/>
            <person name="Dorella F.A."/>
            <person name="Carvalho A.F."/>
            <person name="Leibowitz M.P."/>
            <person name="Leal C.A.G."/>
            <person name="Azevedo V.A.C."/>
            <person name="Figueiredo H.C.P."/>
        </authorList>
    </citation>
    <scope>NUCLEOTIDE SEQUENCE</scope>
    <source>
        <strain evidence="6">FNO190</strain>
    </source>
</reference>
<dbReference type="Pfam" id="PF04828">
    <property type="entry name" value="GFA"/>
    <property type="match status" value="1"/>
</dbReference>